<evidence type="ECO:0000259" key="5">
    <source>
        <dbReference type="PROSITE" id="PS51755"/>
    </source>
</evidence>
<evidence type="ECO:0000256" key="3">
    <source>
        <dbReference type="ARBA" id="ARBA00023125"/>
    </source>
</evidence>
<keyword evidence="1" id="KW-0547">Nucleotide-binding</keyword>
<evidence type="ECO:0000256" key="1">
    <source>
        <dbReference type="ARBA" id="ARBA00022741"/>
    </source>
</evidence>
<dbReference type="GO" id="GO:0005737">
    <property type="term" value="C:cytoplasm"/>
    <property type="evidence" value="ECO:0007669"/>
    <property type="project" value="TreeGrafter"/>
</dbReference>
<dbReference type="Gene3D" id="1.10.10.10">
    <property type="entry name" value="Winged helix-like DNA-binding domain superfamily/Winged helix DNA-binding domain"/>
    <property type="match status" value="1"/>
</dbReference>
<dbReference type="Pfam" id="PF13191">
    <property type="entry name" value="AAA_16"/>
    <property type="match status" value="1"/>
</dbReference>
<protein>
    <recommendedName>
        <fullName evidence="5">OmpR/PhoB-type domain-containing protein</fullName>
    </recommendedName>
</protein>
<proteinExistence type="predicted"/>
<dbReference type="CDD" id="cd00383">
    <property type="entry name" value="trans_reg_C"/>
    <property type="match status" value="1"/>
</dbReference>
<dbReference type="SMART" id="SM00862">
    <property type="entry name" value="Trans_reg_C"/>
    <property type="match status" value="1"/>
</dbReference>
<dbReference type="InterPro" id="IPR036388">
    <property type="entry name" value="WH-like_DNA-bd_sf"/>
</dbReference>
<dbReference type="Proteomes" id="UP000320244">
    <property type="component" value="Unassembled WGS sequence"/>
</dbReference>
<dbReference type="SUPFAM" id="SSF52540">
    <property type="entry name" value="P-loop containing nucleoside triphosphate hydrolases"/>
    <property type="match status" value="1"/>
</dbReference>
<dbReference type="InterPro" id="IPR001867">
    <property type="entry name" value="OmpR/PhoB-type_DNA-bd"/>
</dbReference>
<gene>
    <name evidence="6" type="ORF">FGL98_13070</name>
</gene>
<dbReference type="GO" id="GO:0006355">
    <property type="term" value="P:regulation of DNA-templated transcription"/>
    <property type="evidence" value="ECO:0007669"/>
    <property type="project" value="InterPro"/>
</dbReference>
<comment type="caution">
    <text evidence="6">The sequence shown here is derived from an EMBL/GenBank/DDBJ whole genome shotgun (WGS) entry which is preliminary data.</text>
</comment>
<dbReference type="InterPro" id="IPR041664">
    <property type="entry name" value="AAA_16"/>
</dbReference>
<keyword evidence="3 4" id="KW-0238">DNA-binding</keyword>
<dbReference type="PROSITE" id="PS51755">
    <property type="entry name" value="OMPR_PHOB"/>
    <property type="match status" value="1"/>
</dbReference>
<dbReference type="EMBL" id="VCQV01000017">
    <property type="protein sequence ID" value="TWP35735.1"/>
    <property type="molecule type" value="Genomic_DNA"/>
</dbReference>
<dbReference type="GO" id="GO:0005524">
    <property type="term" value="F:ATP binding"/>
    <property type="evidence" value="ECO:0007669"/>
    <property type="project" value="UniProtKB-KW"/>
</dbReference>
<evidence type="ECO:0000313" key="7">
    <source>
        <dbReference type="Proteomes" id="UP000320244"/>
    </source>
</evidence>
<dbReference type="PANTHER" id="PTHR16305">
    <property type="entry name" value="TESTICULAR SOLUBLE ADENYLYL CYCLASE"/>
    <property type="match status" value="1"/>
</dbReference>
<feature type="domain" description="OmpR/PhoB-type" evidence="5">
    <location>
        <begin position="12"/>
        <end position="110"/>
    </location>
</feature>
<feature type="DNA-binding region" description="OmpR/PhoB-type" evidence="4">
    <location>
        <begin position="12"/>
        <end position="110"/>
    </location>
</feature>
<dbReference type="GO" id="GO:0000160">
    <property type="term" value="P:phosphorelay signal transduction system"/>
    <property type="evidence" value="ECO:0007669"/>
    <property type="project" value="InterPro"/>
</dbReference>
<evidence type="ECO:0000256" key="2">
    <source>
        <dbReference type="ARBA" id="ARBA00022840"/>
    </source>
</evidence>
<reference evidence="6 7" key="1">
    <citation type="submission" date="2019-05" db="EMBL/GenBank/DDBJ databases">
        <authorList>
            <person name="Lee S.D."/>
        </authorList>
    </citation>
    <scope>NUCLEOTIDE SEQUENCE [LARGE SCALE GENOMIC DNA]</scope>
    <source>
        <strain evidence="6 7">C5-26</strain>
    </source>
</reference>
<evidence type="ECO:0000256" key="4">
    <source>
        <dbReference type="PROSITE-ProRule" id="PRU01091"/>
    </source>
</evidence>
<dbReference type="GO" id="GO:0003677">
    <property type="term" value="F:DNA binding"/>
    <property type="evidence" value="ECO:0007669"/>
    <property type="project" value="UniProtKB-UniRule"/>
</dbReference>
<evidence type="ECO:0000313" key="6">
    <source>
        <dbReference type="EMBL" id="TWP35735.1"/>
    </source>
</evidence>
<dbReference type="InterPro" id="IPR016032">
    <property type="entry name" value="Sig_transdc_resp-reg_C-effctor"/>
</dbReference>
<accession>A0A563E016</accession>
<dbReference type="GO" id="GO:0004016">
    <property type="term" value="F:adenylate cyclase activity"/>
    <property type="evidence" value="ECO:0007669"/>
    <property type="project" value="TreeGrafter"/>
</dbReference>
<dbReference type="AlphaFoldDB" id="A0A563E016"/>
<organism evidence="6 7">
    <name type="scientific">Leekyejoonella antrihumi</name>
    <dbReference type="NCBI Taxonomy" id="1660198"/>
    <lineage>
        <taxon>Bacteria</taxon>
        <taxon>Bacillati</taxon>
        <taxon>Actinomycetota</taxon>
        <taxon>Actinomycetes</taxon>
        <taxon>Micrococcales</taxon>
        <taxon>Dermacoccaceae</taxon>
        <taxon>Leekyejoonella</taxon>
    </lineage>
</organism>
<reference evidence="6 7" key="2">
    <citation type="submission" date="2019-08" db="EMBL/GenBank/DDBJ databases">
        <title>Jejuicoccus antrihumi gen. nov., sp. nov., a new member of the family Dermacoccaceae isolated from a cave.</title>
        <authorList>
            <person name="Schumann P."/>
            <person name="Kim I.S."/>
        </authorList>
    </citation>
    <scope>NUCLEOTIDE SEQUENCE [LARGE SCALE GENOMIC DNA]</scope>
    <source>
        <strain evidence="6 7">C5-26</strain>
    </source>
</reference>
<dbReference type="OrthoDB" id="134712at2"/>
<dbReference type="InterPro" id="IPR027417">
    <property type="entry name" value="P-loop_NTPase"/>
</dbReference>
<dbReference type="RefSeq" id="WP_146317209.1">
    <property type="nucleotide sequence ID" value="NZ_VCQV01000017.1"/>
</dbReference>
<dbReference type="Pfam" id="PF00486">
    <property type="entry name" value="Trans_reg_C"/>
    <property type="match status" value="1"/>
</dbReference>
<keyword evidence="7" id="KW-1185">Reference proteome</keyword>
<name>A0A563E016_9MICO</name>
<sequence>MAEAQPASAAGGGARYVGDFRFDRTTRRLWRNGDTVLLRPKAAEVLALLIDRAGEVIAKQDLLDTVWPSGYVGDAVLSVCINELRHAFDDDAHDARFIATVHRRGYRLVADVSSAPPERGRPAPLLVGRRRELAVLHRWWKDALDGQRQTGFVVAEAGTGKTALVDAFVDELRLDDPLPLVGRGQCVDLVGPGEPYLPALQAMANLWRGPRTAAVTEVLQRSAASWLLQLPELFTDTELAALRQRVGRASTPRMLREFAVAMEQVSALRPLLLVLEDLHDADRATVELLSFLARRREPARLLVLTTFRPADVIAREHPVHRVVQDLRARGLAGQLALELLSAGDVSAYLSARFAPRVPTPRLIAGVHERTEGHALFMVALCEHLLRARLLVEDPDAGGGVDTAERLTSLGVPSEVRLMLEQQIDALEEADRTMLEAASAAGMEFAADVVSSALADGPGEMAVVQVEEQCGRLARPGSLLRFLGAVEWPDGTAAARYRFTHQMYREILYERLGPARRAAVHRAIGTRLTAVHGARAAQVAGELALHFERGRDYPSALRWTVAAATTAAGRSAYPEAHAHAHRGLDLLDRMDDPAVRSQLELALRRSEVVSAAATWGWRRPEARDACLRLQQLADAQGDVPGLVAALLGLYNAALMEGDESSMRGCLNRIDGVVQESDDDAAALVADLLRIRADSRSGRYASMWDRAQRMLDTCERVDHADLTAIVGDEMEVAAHLYGGLALWQLGFADQARAHADAALDRAHSQGVPAGLARALWFAAVIQLLCGDAARVRRLAGQLVAVCSRHDLEIWRAGAAVLDGWAIGVLGDPETGLERLRQGAARWTGLAGIGESLHQRLAAELCLATGDVAGGLAATRSGLDAIGRTRTVQSEPELWRLRGELLRLDGAERAAEAEEALSRALELASTRQIRGLQLRAATSLARFRQARGQVRVARELLAGVYETFTEGHDTHDLVNARAVLDQLT</sequence>
<dbReference type="PANTHER" id="PTHR16305:SF28">
    <property type="entry name" value="GUANYLATE CYCLASE DOMAIN-CONTAINING PROTEIN"/>
    <property type="match status" value="1"/>
</dbReference>
<dbReference type="SUPFAM" id="SSF46894">
    <property type="entry name" value="C-terminal effector domain of the bipartite response regulators"/>
    <property type="match status" value="1"/>
</dbReference>
<keyword evidence="2" id="KW-0067">ATP-binding</keyword>